<dbReference type="Proteomes" id="UP001295423">
    <property type="component" value="Unassembled WGS sequence"/>
</dbReference>
<keyword evidence="4" id="KW-1185">Reference proteome</keyword>
<sequence length="523" mass="59770">MPISYDKKTAKNGTSDTEGHCSTGRLMTIFVLIMAIMMVLILRIVTMIVNPVTRKRNPTSGHTRWKNTTNTFSNGLIDSQAIHKAIFDDNTDKTNMRQSPSSTKEESICDSLDENMPVLLSILRGEEVKVYNDTQHGEGPDFRIQSLIEIDMNGYQKPFASDIRVSATNGNTTSTDPTAAKIIIIKGFNRDLIDRVFRKKHLYFIGDSTSRNLFVALRRLLNYIQFGAPKDQNETAQISSQSRTSSENDNDLEYDKWTDSLEILFAKAQKKWKSGDSLPPYMIPAERTYLRILDVSSIYVESPAQRKSAEKTNLREDFSNLAKSTLVNPQAIIFNAGLHLLQLIPNRKLSHYKYEGWSQYESILETLLQVSIDSEAPIILAKSTNRVCDSKFGPDYRNYAKAYTEKDEKTLENCEKIVKQQEKDKKKEAHEKGYNITGLGKSQREEICKFGTLNDEGSLLLNQRMTKFVEQKRMTMPNRLRYFNDHDIELCNYSRGGDGRHYKPQVFVRLHLLAIMLDCMSAD</sequence>
<feature type="compositionally biased region" description="Polar residues" evidence="1">
    <location>
        <begin position="234"/>
        <end position="247"/>
    </location>
</feature>
<proteinExistence type="predicted"/>
<feature type="transmembrane region" description="Helical" evidence="2">
    <location>
        <begin position="26"/>
        <end position="46"/>
    </location>
</feature>
<protein>
    <submittedName>
        <fullName evidence="3">Uncharacterized protein</fullName>
    </submittedName>
</protein>
<feature type="region of interest" description="Disordered" evidence="1">
    <location>
        <begin position="232"/>
        <end position="251"/>
    </location>
</feature>
<reference evidence="3" key="1">
    <citation type="submission" date="2023-08" db="EMBL/GenBank/DDBJ databases">
        <authorList>
            <person name="Audoor S."/>
            <person name="Bilcke G."/>
        </authorList>
    </citation>
    <scope>NUCLEOTIDE SEQUENCE</scope>
</reference>
<organism evidence="3 4">
    <name type="scientific">Cylindrotheca closterium</name>
    <dbReference type="NCBI Taxonomy" id="2856"/>
    <lineage>
        <taxon>Eukaryota</taxon>
        <taxon>Sar</taxon>
        <taxon>Stramenopiles</taxon>
        <taxon>Ochrophyta</taxon>
        <taxon>Bacillariophyta</taxon>
        <taxon>Bacillariophyceae</taxon>
        <taxon>Bacillariophycidae</taxon>
        <taxon>Bacillariales</taxon>
        <taxon>Bacillariaceae</taxon>
        <taxon>Cylindrotheca</taxon>
    </lineage>
</organism>
<evidence type="ECO:0000313" key="4">
    <source>
        <dbReference type="Proteomes" id="UP001295423"/>
    </source>
</evidence>
<dbReference type="EMBL" id="CAKOGP040001914">
    <property type="protein sequence ID" value="CAJ1956473.1"/>
    <property type="molecule type" value="Genomic_DNA"/>
</dbReference>
<evidence type="ECO:0000256" key="1">
    <source>
        <dbReference type="SAM" id="MobiDB-lite"/>
    </source>
</evidence>
<dbReference type="AlphaFoldDB" id="A0AAD2FY71"/>
<gene>
    <name evidence="3" type="ORF">CYCCA115_LOCUS16251</name>
</gene>
<evidence type="ECO:0000256" key="2">
    <source>
        <dbReference type="SAM" id="Phobius"/>
    </source>
</evidence>
<keyword evidence="2" id="KW-0472">Membrane</keyword>
<accession>A0AAD2FY71</accession>
<evidence type="ECO:0000313" key="3">
    <source>
        <dbReference type="EMBL" id="CAJ1956473.1"/>
    </source>
</evidence>
<name>A0AAD2FY71_9STRA</name>
<keyword evidence="2" id="KW-1133">Transmembrane helix</keyword>
<comment type="caution">
    <text evidence="3">The sequence shown here is derived from an EMBL/GenBank/DDBJ whole genome shotgun (WGS) entry which is preliminary data.</text>
</comment>
<keyword evidence="2" id="KW-0812">Transmembrane</keyword>